<sequence>MLEARLTTLFGCIATLATALAPGLEVAYSLERATQGIAISPDGRKFLSQRYSTQFPPQAVELLSDNTTALTTFVNIDGARIGPDGCYWLVDGGSTGLNGSTKFVGMNSSTNTVDSIYYLDDIKASDSGIDDVRFGASGDMAYLSDTANALLVLNLTTGNGVRVLFL</sequence>
<dbReference type="Gene3D" id="2.120.10.30">
    <property type="entry name" value="TolB, C-terminal domain"/>
    <property type="match status" value="1"/>
</dbReference>
<proteinExistence type="predicted"/>
<evidence type="ECO:0000313" key="2">
    <source>
        <dbReference type="EMBL" id="KAJ5413915.1"/>
    </source>
</evidence>
<dbReference type="OrthoDB" id="7776143at2759"/>
<reference evidence="2" key="1">
    <citation type="submission" date="2022-12" db="EMBL/GenBank/DDBJ databases">
        <authorList>
            <person name="Petersen C."/>
        </authorList>
    </citation>
    <scope>NUCLEOTIDE SEQUENCE</scope>
    <source>
        <strain evidence="2">IBT 29677</strain>
    </source>
</reference>
<dbReference type="RefSeq" id="XP_056493761.1">
    <property type="nucleotide sequence ID" value="XM_056625179.1"/>
</dbReference>
<evidence type="ECO:0000256" key="1">
    <source>
        <dbReference type="SAM" id="SignalP"/>
    </source>
</evidence>
<keyword evidence="3" id="KW-1185">Reference proteome</keyword>
<keyword evidence="1" id="KW-0732">Signal</keyword>
<dbReference type="SUPFAM" id="SSF101898">
    <property type="entry name" value="NHL repeat"/>
    <property type="match status" value="1"/>
</dbReference>
<feature type="chain" id="PRO_5040867546" description="SMP-30/Gluconolactonase/LRE-like region domain-containing protein" evidence="1">
    <location>
        <begin position="20"/>
        <end position="166"/>
    </location>
</feature>
<comment type="caution">
    <text evidence="2">The sequence shown here is derived from an EMBL/GenBank/DDBJ whole genome shotgun (WGS) entry which is preliminary data.</text>
</comment>
<dbReference type="GeneID" id="81364159"/>
<name>A0A9X0BEA1_9EURO</name>
<dbReference type="Proteomes" id="UP001147747">
    <property type="component" value="Unassembled WGS sequence"/>
</dbReference>
<protein>
    <recommendedName>
        <fullName evidence="4">SMP-30/Gluconolactonase/LRE-like region domain-containing protein</fullName>
    </recommendedName>
</protein>
<feature type="signal peptide" evidence="1">
    <location>
        <begin position="1"/>
        <end position="19"/>
    </location>
</feature>
<dbReference type="EMBL" id="JAPZBU010000003">
    <property type="protein sequence ID" value="KAJ5413915.1"/>
    <property type="molecule type" value="Genomic_DNA"/>
</dbReference>
<accession>A0A9X0BEA1</accession>
<dbReference type="InterPro" id="IPR011042">
    <property type="entry name" value="6-blade_b-propeller_TolB-like"/>
</dbReference>
<dbReference type="AlphaFoldDB" id="A0A9X0BEA1"/>
<evidence type="ECO:0000313" key="3">
    <source>
        <dbReference type="Proteomes" id="UP001147747"/>
    </source>
</evidence>
<gene>
    <name evidence="2" type="ORF">N7509_000542</name>
</gene>
<evidence type="ECO:0008006" key="4">
    <source>
        <dbReference type="Google" id="ProtNLM"/>
    </source>
</evidence>
<reference evidence="2" key="2">
    <citation type="journal article" date="2023" name="IMA Fungus">
        <title>Comparative genomic study of the Penicillium genus elucidates a diverse pangenome and 15 lateral gene transfer events.</title>
        <authorList>
            <person name="Petersen C."/>
            <person name="Sorensen T."/>
            <person name="Nielsen M.R."/>
            <person name="Sondergaard T.E."/>
            <person name="Sorensen J.L."/>
            <person name="Fitzpatrick D.A."/>
            <person name="Frisvad J.C."/>
            <person name="Nielsen K.L."/>
        </authorList>
    </citation>
    <scope>NUCLEOTIDE SEQUENCE</scope>
    <source>
        <strain evidence="2">IBT 29677</strain>
    </source>
</reference>
<organism evidence="2 3">
    <name type="scientific">Penicillium cosmopolitanum</name>
    <dbReference type="NCBI Taxonomy" id="1131564"/>
    <lineage>
        <taxon>Eukaryota</taxon>
        <taxon>Fungi</taxon>
        <taxon>Dikarya</taxon>
        <taxon>Ascomycota</taxon>
        <taxon>Pezizomycotina</taxon>
        <taxon>Eurotiomycetes</taxon>
        <taxon>Eurotiomycetidae</taxon>
        <taxon>Eurotiales</taxon>
        <taxon>Aspergillaceae</taxon>
        <taxon>Penicillium</taxon>
    </lineage>
</organism>